<keyword evidence="2" id="KW-0963">Cytoplasm</keyword>
<evidence type="ECO:0000256" key="3">
    <source>
        <dbReference type="SAM" id="MobiDB-lite"/>
    </source>
</evidence>
<accession>A0A9W6FRD3</accession>
<evidence type="ECO:0000313" key="5">
    <source>
        <dbReference type="Proteomes" id="UP001144396"/>
    </source>
</evidence>
<sequence>MPAPVSIGISLKMYFGHADGLHWLREVAARVPAHPAVADGRVECFVIPSYLQVPAAVAAVAGSPVRVGAQDLATEDRGAFTGEVSGAELAEVGATHVEVGHAERRRLFGETEEVVAAKTRAALRNGLVPVLCVGEGERMPPADAVAEVVGQVHRALDSAPAGRVVVAYEPVWAIGAPEPAPADHITDVALGLRAAVAELEGRDGSGVIYGGSAGPGLLTALDGAVDGLFVGRFGHDPDAFLAVLDEAAALADRRFRESSRSAAIGGPIPTLHDDSTGSDAGEGGR</sequence>
<dbReference type="CDD" id="cd00311">
    <property type="entry name" value="TIM"/>
    <property type="match status" value="1"/>
</dbReference>
<comment type="subunit">
    <text evidence="2">Homodimer.</text>
</comment>
<dbReference type="PANTHER" id="PTHR21139:SF2">
    <property type="entry name" value="TRIOSEPHOSPHATE ISOMERASE"/>
    <property type="match status" value="1"/>
</dbReference>
<gene>
    <name evidence="4" type="ORF">ARHIZOSPH14_12450</name>
</gene>
<dbReference type="Pfam" id="PF00121">
    <property type="entry name" value="TIM"/>
    <property type="match status" value="1"/>
</dbReference>
<keyword evidence="2" id="KW-0312">Gluconeogenesis</keyword>
<keyword evidence="2" id="KW-0324">Glycolysis</keyword>
<dbReference type="InterPro" id="IPR035990">
    <property type="entry name" value="TIM_sf"/>
</dbReference>
<keyword evidence="5" id="KW-1185">Reference proteome</keyword>
<dbReference type="GO" id="GO:0006096">
    <property type="term" value="P:glycolytic process"/>
    <property type="evidence" value="ECO:0007669"/>
    <property type="project" value="UniProtKB-KW"/>
</dbReference>
<dbReference type="AlphaFoldDB" id="A0A9W6FRD3"/>
<feature type="region of interest" description="Disordered" evidence="3">
    <location>
        <begin position="262"/>
        <end position="285"/>
    </location>
</feature>
<evidence type="ECO:0000313" key="4">
    <source>
        <dbReference type="EMBL" id="GLI27003.1"/>
    </source>
</evidence>
<proteinExistence type="inferred from homology"/>
<protein>
    <recommendedName>
        <fullName evidence="2">Triosephosphate isomerase</fullName>
        <ecNumber evidence="2">5.3.1.1</ecNumber>
    </recommendedName>
</protein>
<comment type="pathway">
    <text evidence="2">Carbohydrate biosynthesis; gluconeogenesis.</text>
</comment>
<name>A0A9W6FRD3_9MICO</name>
<dbReference type="InterPro" id="IPR013785">
    <property type="entry name" value="Aldolase_TIM"/>
</dbReference>
<dbReference type="EMBL" id="BSDP01000001">
    <property type="protein sequence ID" value="GLI27003.1"/>
    <property type="molecule type" value="Genomic_DNA"/>
</dbReference>
<evidence type="ECO:0000256" key="1">
    <source>
        <dbReference type="ARBA" id="ARBA00023235"/>
    </source>
</evidence>
<comment type="similarity">
    <text evidence="2">Belongs to the triosephosphate isomerase family.</text>
</comment>
<dbReference type="GO" id="GO:0004807">
    <property type="term" value="F:triose-phosphate isomerase activity"/>
    <property type="evidence" value="ECO:0007669"/>
    <property type="project" value="UniProtKB-EC"/>
</dbReference>
<comment type="catalytic activity">
    <reaction evidence="2">
        <text>D-glyceraldehyde 3-phosphate = dihydroxyacetone phosphate</text>
        <dbReference type="Rhea" id="RHEA:18585"/>
        <dbReference type="ChEBI" id="CHEBI:57642"/>
        <dbReference type="ChEBI" id="CHEBI:59776"/>
        <dbReference type="EC" id="5.3.1.1"/>
    </reaction>
</comment>
<comment type="subcellular location">
    <subcellularLocation>
        <location evidence="2">Cytoplasm</location>
    </subcellularLocation>
</comment>
<dbReference type="GO" id="GO:0005829">
    <property type="term" value="C:cytosol"/>
    <property type="evidence" value="ECO:0007669"/>
    <property type="project" value="TreeGrafter"/>
</dbReference>
<evidence type="ECO:0000256" key="2">
    <source>
        <dbReference type="RuleBase" id="RU363013"/>
    </source>
</evidence>
<keyword evidence="1 2" id="KW-0413">Isomerase</keyword>
<dbReference type="Proteomes" id="UP001144396">
    <property type="component" value="Unassembled WGS sequence"/>
</dbReference>
<dbReference type="InterPro" id="IPR000652">
    <property type="entry name" value="Triosephosphate_isomerase"/>
</dbReference>
<dbReference type="GO" id="GO:0006094">
    <property type="term" value="P:gluconeogenesis"/>
    <property type="evidence" value="ECO:0007669"/>
    <property type="project" value="UniProtKB-KW"/>
</dbReference>
<dbReference type="EC" id="5.3.1.1" evidence="2"/>
<dbReference type="RefSeq" id="WP_281883150.1">
    <property type="nucleotide sequence ID" value="NZ_BSDP01000001.1"/>
</dbReference>
<dbReference type="Gene3D" id="3.20.20.70">
    <property type="entry name" value="Aldolase class I"/>
    <property type="match status" value="1"/>
</dbReference>
<reference evidence="4" key="1">
    <citation type="submission" date="2022-12" db="EMBL/GenBank/DDBJ databases">
        <title>Reference genome sequencing for broad-spectrum identification of bacterial and archaeal isolates by mass spectrometry.</title>
        <authorList>
            <person name="Sekiguchi Y."/>
            <person name="Tourlousse D.M."/>
        </authorList>
    </citation>
    <scope>NUCLEOTIDE SEQUENCE</scope>
    <source>
        <strain evidence="4">14</strain>
    </source>
</reference>
<organism evidence="4 5">
    <name type="scientific">Agromyces rhizosphaerae</name>
    <dbReference type="NCBI Taxonomy" id="88374"/>
    <lineage>
        <taxon>Bacteria</taxon>
        <taxon>Bacillati</taxon>
        <taxon>Actinomycetota</taxon>
        <taxon>Actinomycetes</taxon>
        <taxon>Micrococcales</taxon>
        <taxon>Microbacteriaceae</taxon>
        <taxon>Agromyces</taxon>
    </lineage>
</organism>
<comment type="caution">
    <text evidence="4">The sequence shown here is derived from an EMBL/GenBank/DDBJ whole genome shotgun (WGS) entry which is preliminary data.</text>
</comment>
<dbReference type="PROSITE" id="PS51440">
    <property type="entry name" value="TIM_2"/>
    <property type="match status" value="1"/>
</dbReference>
<dbReference type="PANTHER" id="PTHR21139">
    <property type="entry name" value="TRIOSEPHOSPHATE ISOMERASE"/>
    <property type="match status" value="1"/>
</dbReference>
<dbReference type="GO" id="GO:0019563">
    <property type="term" value="P:glycerol catabolic process"/>
    <property type="evidence" value="ECO:0007669"/>
    <property type="project" value="TreeGrafter"/>
</dbReference>
<dbReference type="GO" id="GO:0046166">
    <property type="term" value="P:glyceraldehyde-3-phosphate biosynthetic process"/>
    <property type="evidence" value="ECO:0007669"/>
    <property type="project" value="TreeGrafter"/>
</dbReference>
<dbReference type="SUPFAM" id="SSF51351">
    <property type="entry name" value="Triosephosphate isomerase (TIM)"/>
    <property type="match status" value="1"/>
</dbReference>
<comment type="pathway">
    <text evidence="2">Carbohydrate degradation; glycolysis; D-glyceraldehyde 3-phosphate from glycerone phosphate: step 1/1.</text>
</comment>